<comment type="caution">
    <text evidence="4">The sequence shown here is derived from an EMBL/GenBank/DDBJ whole genome shotgun (WGS) entry which is preliminary data.</text>
</comment>
<dbReference type="PANTHER" id="PTHR43097">
    <property type="entry name" value="GLUTAMINE-TRNA LIGASE"/>
    <property type="match status" value="1"/>
</dbReference>
<dbReference type="InterPro" id="IPR020059">
    <property type="entry name" value="Glu/Gln-tRNA-synth_Ib_codon-bd"/>
</dbReference>
<reference evidence="4" key="1">
    <citation type="submission" date="2021-01" db="EMBL/GenBank/DDBJ databases">
        <title>Genome public.</title>
        <authorList>
            <person name="Liu C."/>
            <person name="Sun Q."/>
        </authorList>
    </citation>
    <scope>NUCLEOTIDE SEQUENCE</scope>
    <source>
        <strain evidence="4">M6</strain>
    </source>
</reference>
<feature type="non-terminal residue" evidence="4">
    <location>
        <position position="1"/>
    </location>
</feature>
<dbReference type="AlphaFoldDB" id="A0A934WQW9"/>
<dbReference type="GO" id="GO:0006425">
    <property type="term" value="P:glutaminyl-tRNA aminoacylation"/>
    <property type="evidence" value="ECO:0007669"/>
    <property type="project" value="TreeGrafter"/>
</dbReference>
<dbReference type="InterPro" id="IPR011035">
    <property type="entry name" value="Ribosomal_bL25/Gln-tRNA_synth"/>
</dbReference>
<dbReference type="GO" id="GO:0005524">
    <property type="term" value="F:ATP binding"/>
    <property type="evidence" value="ECO:0007669"/>
    <property type="project" value="InterPro"/>
</dbReference>
<dbReference type="InterPro" id="IPR020056">
    <property type="entry name" value="Rbsml_bL25/Gln-tRNA_synth_N"/>
</dbReference>
<dbReference type="GO" id="GO:0005829">
    <property type="term" value="C:cytosol"/>
    <property type="evidence" value="ECO:0007669"/>
    <property type="project" value="TreeGrafter"/>
</dbReference>
<dbReference type="SUPFAM" id="SSF50715">
    <property type="entry name" value="Ribosomal protein L25-like"/>
    <property type="match status" value="1"/>
</dbReference>
<protein>
    <submittedName>
        <fullName evidence="4">Glutamine--tRNA ligase</fullName>
        <ecNumber evidence="4">6.1.1.18</ecNumber>
    </submittedName>
</protein>
<dbReference type="PANTHER" id="PTHR43097:SF5">
    <property type="entry name" value="GLUTAMATE--TRNA LIGASE"/>
    <property type="match status" value="1"/>
</dbReference>
<accession>A0A934WQW9</accession>
<dbReference type="Pfam" id="PF03950">
    <property type="entry name" value="tRNA-synt_1c_C"/>
    <property type="match status" value="1"/>
</dbReference>
<gene>
    <name evidence="4" type="ORF">JKK62_00030</name>
</gene>
<dbReference type="EC" id="6.1.1.18" evidence="4"/>
<feature type="domain" description="tRNA synthetases class I (E and Q) anti-codon binding" evidence="3">
    <location>
        <begin position="72"/>
        <end position="146"/>
    </location>
</feature>
<dbReference type="Proteomes" id="UP000633365">
    <property type="component" value="Unassembled WGS sequence"/>
</dbReference>
<keyword evidence="4" id="KW-0436">Ligase</keyword>
<name>A0A934WQW9_9FIRM</name>
<organism evidence="4 5">
    <name type="scientific">Ruminococcus difficilis</name>
    <dbReference type="NCBI Taxonomy" id="2763069"/>
    <lineage>
        <taxon>Bacteria</taxon>
        <taxon>Bacillati</taxon>
        <taxon>Bacillota</taxon>
        <taxon>Clostridia</taxon>
        <taxon>Eubacteriales</taxon>
        <taxon>Oscillospiraceae</taxon>
        <taxon>Ruminococcus</taxon>
    </lineage>
</organism>
<evidence type="ECO:0000256" key="1">
    <source>
        <dbReference type="ARBA" id="ARBA00022917"/>
    </source>
</evidence>
<proteinExistence type="predicted"/>
<dbReference type="GO" id="GO:0004819">
    <property type="term" value="F:glutamine-tRNA ligase activity"/>
    <property type="evidence" value="ECO:0007669"/>
    <property type="project" value="UniProtKB-EC"/>
</dbReference>
<sequence>ECWIEAEDFMEEPIKKYQRLYPGNEVRLKSAYIVKCTGCKKDENGNVTEVYAEYDPETRGGNTPDGRKVRGTIHWVDAENSVDAEVRLYDNLFTVPDPDAQEGSFLDYLNPKSLEVLTDCKAEKSLATAEAPKSFQFMRLGYFCVDNKDSSPEHLVFNRSVSLKDGFKKK</sequence>
<dbReference type="InterPro" id="IPR049437">
    <property type="entry name" value="tRNA-synt_1c_C2"/>
</dbReference>
<evidence type="ECO:0000259" key="2">
    <source>
        <dbReference type="Pfam" id="PF03950"/>
    </source>
</evidence>
<keyword evidence="5" id="KW-1185">Reference proteome</keyword>
<evidence type="ECO:0000259" key="3">
    <source>
        <dbReference type="Pfam" id="PF20974"/>
    </source>
</evidence>
<feature type="domain" description="Glutamyl/glutaminyl-tRNA synthetase class Ib anti-codon binding" evidence="2">
    <location>
        <begin position="2"/>
        <end position="55"/>
    </location>
</feature>
<dbReference type="EMBL" id="JAEQMG010000002">
    <property type="protein sequence ID" value="MBK6087065.1"/>
    <property type="molecule type" value="Genomic_DNA"/>
</dbReference>
<evidence type="ECO:0000313" key="4">
    <source>
        <dbReference type="EMBL" id="MBK6087065.1"/>
    </source>
</evidence>
<dbReference type="InterPro" id="IPR050132">
    <property type="entry name" value="Gln/Glu-tRNA_Ligase"/>
</dbReference>
<dbReference type="Gene3D" id="2.40.240.10">
    <property type="entry name" value="Ribosomal Protein L25, Chain P"/>
    <property type="match status" value="2"/>
</dbReference>
<evidence type="ECO:0000313" key="5">
    <source>
        <dbReference type="Proteomes" id="UP000633365"/>
    </source>
</evidence>
<keyword evidence="1" id="KW-0648">Protein biosynthesis</keyword>
<dbReference type="Pfam" id="PF20974">
    <property type="entry name" value="tRNA-synt_1c_C2"/>
    <property type="match status" value="1"/>
</dbReference>